<protein>
    <recommendedName>
        <fullName evidence="2">RING-type E3 ubiquitin transferase</fullName>
        <ecNumber evidence="2">2.3.2.27</ecNumber>
    </recommendedName>
</protein>
<dbReference type="AlphaFoldDB" id="W9RHQ9"/>
<evidence type="ECO:0000313" key="12">
    <source>
        <dbReference type="Proteomes" id="UP000030645"/>
    </source>
</evidence>
<dbReference type="PANTHER" id="PTHR15710:SF4">
    <property type="entry name" value="E3 UBIQUITIN-PROTEIN LIGASE AIP2"/>
    <property type="match status" value="1"/>
</dbReference>
<sequence length="311" mass="34644">MESDGSSLKQQLEELQRDLSKKNKFEDAVSSLKSLLFRRYSSSSPSIRKSFYTVICRAATVLKARYTSPGFWLAGLGLFEQAHGLVSDPSEKSHLQSCIAQAKDVLHQPENPVPSQPADSGYLFEGHLTVDPEPPQPQWLVQSNLLNAAATLLTAESSSRAPAENEDASRSAAANLIQSLIENLDDVLIPIMEDERGPPRVPPASKEVVAKLPIITITEEILGKLGKDAECAICKENLVVNDEMQELPCKHTFHPPCLKPWLDEHNSCPICRHELQTDDHEYESWKEREREAEEERKGAANAIRGGEYMYV</sequence>
<evidence type="ECO:0000256" key="9">
    <source>
        <dbReference type="SAM" id="Coils"/>
    </source>
</evidence>
<dbReference type="EC" id="2.3.2.27" evidence="2"/>
<organism evidence="11 12">
    <name type="scientific">Morus notabilis</name>
    <dbReference type="NCBI Taxonomy" id="981085"/>
    <lineage>
        <taxon>Eukaryota</taxon>
        <taxon>Viridiplantae</taxon>
        <taxon>Streptophyta</taxon>
        <taxon>Embryophyta</taxon>
        <taxon>Tracheophyta</taxon>
        <taxon>Spermatophyta</taxon>
        <taxon>Magnoliopsida</taxon>
        <taxon>eudicotyledons</taxon>
        <taxon>Gunneridae</taxon>
        <taxon>Pentapetalae</taxon>
        <taxon>rosids</taxon>
        <taxon>fabids</taxon>
        <taxon>Rosales</taxon>
        <taxon>Moraceae</taxon>
        <taxon>Moreae</taxon>
        <taxon>Morus</taxon>
    </lineage>
</organism>
<dbReference type="EMBL" id="KE344662">
    <property type="protein sequence ID" value="EXB74927.1"/>
    <property type="molecule type" value="Genomic_DNA"/>
</dbReference>
<keyword evidence="7" id="KW-0862">Zinc</keyword>
<dbReference type="CDD" id="cd16667">
    <property type="entry name" value="RING-H2_RNF126-like"/>
    <property type="match status" value="1"/>
</dbReference>
<dbReference type="Pfam" id="PF13639">
    <property type="entry name" value="zf-RING_2"/>
    <property type="match status" value="1"/>
</dbReference>
<dbReference type="GO" id="GO:0061630">
    <property type="term" value="F:ubiquitin protein ligase activity"/>
    <property type="evidence" value="ECO:0007669"/>
    <property type="project" value="UniProtKB-EC"/>
</dbReference>
<accession>W9RHQ9</accession>
<dbReference type="GO" id="GO:0005737">
    <property type="term" value="C:cytoplasm"/>
    <property type="evidence" value="ECO:0007669"/>
    <property type="project" value="TreeGrafter"/>
</dbReference>
<keyword evidence="3" id="KW-0808">Transferase</keyword>
<keyword evidence="6" id="KW-0833">Ubl conjugation pathway</keyword>
<reference evidence="12" key="1">
    <citation type="submission" date="2013-01" db="EMBL/GenBank/DDBJ databases">
        <title>Draft Genome Sequence of a Mulberry Tree, Morus notabilis C.K. Schneid.</title>
        <authorList>
            <person name="He N."/>
            <person name="Zhao S."/>
        </authorList>
    </citation>
    <scope>NUCLEOTIDE SEQUENCE</scope>
</reference>
<comment type="catalytic activity">
    <reaction evidence="1">
        <text>S-ubiquitinyl-[E2 ubiquitin-conjugating enzyme]-L-cysteine + [acceptor protein]-L-lysine = [E2 ubiquitin-conjugating enzyme]-L-cysteine + N(6)-ubiquitinyl-[acceptor protein]-L-lysine.</text>
        <dbReference type="EC" id="2.3.2.27"/>
    </reaction>
</comment>
<dbReference type="STRING" id="981085.W9RHQ9"/>
<feature type="domain" description="RING-type" evidence="10">
    <location>
        <begin position="231"/>
        <end position="272"/>
    </location>
</feature>
<keyword evidence="4" id="KW-0479">Metal-binding</keyword>
<keyword evidence="9" id="KW-0175">Coiled coil</keyword>
<keyword evidence="5 8" id="KW-0863">Zinc-finger</keyword>
<evidence type="ECO:0000259" key="10">
    <source>
        <dbReference type="PROSITE" id="PS50089"/>
    </source>
</evidence>
<dbReference type="InterPro" id="IPR001841">
    <property type="entry name" value="Znf_RING"/>
</dbReference>
<dbReference type="PROSITE" id="PS50089">
    <property type="entry name" value="ZF_RING_2"/>
    <property type="match status" value="1"/>
</dbReference>
<dbReference type="GO" id="GO:0008270">
    <property type="term" value="F:zinc ion binding"/>
    <property type="evidence" value="ECO:0007669"/>
    <property type="project" value="UniProtKB-KW"/>
</dbReference>
<evidence type="ECO:0000256" key="2">
    <source>
        <dbReference type="ARBA" id="ARBA00012483"/>
    </source>
</evidence>
<evidence type="ECO:0000256" key="4">
    <source>
        <dbReference type="ARBA" id="ARBA00022723"/>
    </source>
</evidence>
<gene>
    <name evidence="11" type="ORF">L484_018636</name>
</gene>
<evidence type="ECO:0000313" key="11">
    <source>
        <dbReference type="EMBL" id="EXB74927.1"/>
    </source>
</evidence>
<evidence type="ECO:0000256" key="5">
    <source>
        <dbReference type="ARBA" id="ARBA00022771"/>
    </source>
</evidence>
<dbReference type="InterPro" id="IPR013083">
    <property type="entry name" value="Znf_RING/FYVE/PHD"/>
</dbReference>
<dbReference type="OrthoDB" id="8062037at2759"/>
<evidence type="ECO:0000256" key="3">
    <source>
        <dbReference type="ARBA" id="ARBA00022679"/>
    </source>
</evidence>
<dbReference type="GO" id="GO:0016567">
    <property type="term" value="P:protein ubiquitination"/>
    <property type="evidence" value="ECO:0007669"/>
    <property type="project" value="TreeGrafter"/>
</dbReference>
<dbReference type="KEGG" id="mnt:21401602"/>
<evidence type="ECO:0000256" key="7">
    <source>
        <dbReference type="ARBA" id="ARBA00022833"/>
    </source>
</evidence>
<evidence type="ECO:0000256" key="6">
    <source>
        <dbReference type="ARBA" id="ARBA00022786"/>
    </source>
</evidence>
<dbReference type="SMART" id="SM00184">
    <property type="entry name" value="RING"/>
    <property type="match status" value="1"/>
</dbReference>
<proteinExistence type="predicted"/>
<keyword evidence="12" id="KW-1185">Reference proteome</keyword>
<dbReference type="Gene3D" id="3.30.40.10">
    <property type="entry name" value="Zinc/RING finger domain, C3HC4 (zinc finger)"/>
    <property type="match status" value="1"/>
</dbReference>
<feature type="coiled-coil region" evidence="9">
    <location>
        <begin position="275"/>
        <end position="302"/>
    </location>
</feature>
<dbReference type="Proteomes" id="UP000030645">
    <property type="component" value="Unassembled WGS sequence"/>
</dbReference>
<dbReference type="eggNOG" id="KOG0800">
    <property type="taxonomic scope" value="Eukaryota"/>
</dbReference>
<dbReference type="FunFam" id="3.30.40.10:FF:000127">
    <property type="entry name" value="E3 ubiquitin-protein ligase RNF181"/>
    <property type="match status" value="1"/>
</dbReference>
<name>W9RHQ9_9ROSA</name>
<dbReference type="PANTHER" id="PTHR15710">
    <property type="entry name" value="E3 UBIQUITIN-PROTEIN LIGASE PRAJA"/>
    <property type="match status" value="1"/>
</dbReference>
<evidence type="ECO:0000256" key="1">
    <source>
        <dbReference type="ARBA" id="ARBA00000900"/>
    </source>
</evidence>
<dbReference type="SUPFAM" id="SSF57850">
    <property type="entry name" value="RING/U-box"/>
    <property type="match status" value="1"/>
</dbReference>
<evidence type="ECO:0000256" key="8">
    <source>
        <dbReference type="PROSITE-ProRule" id="PRU00175"/>
    </source>
</evidence>